<feature type="region of interest" description="Disordered" evidence="1">
    <location>
        <begin position="61"/>
        <end position="83"/>
    </location>
</feature>
<keyword evidence="4" id="KW-1185">Reference proteome</keyword>
<dbReference type="VEuPathDB" id="VectorBase:GBRI041412"/>
<evidence type="ECO:0000313" key="4">
    <source>
        <dbReference type="Proteomes" id="UP000091820"/>
    </source>
</evidence>
<feature type="transmembrane region" description="Helical" evidence="2">
    <location>
        <begin position="99"/>
        <end position="132"/>
    </location>
</feature>
<protein>
    <submittedName>
        <fullName evidence="3">Uncharacterized protein</fullName>
    </submittedName>
</protein>
<dbReference type="Proteomes" id="UP000091820">
    <property type="component" value="Unassembled WGS sequence"/>
</dbReference>
<proteinExistence type="predicted"/>
<name>A0A1A9X241_9MUSC</name>
<feature type="compositionally biased region" description="Low complexity" evidence="1">
    <location>
        <begin position="61"/>
        <end position="81"/>
    </location>
</feature>
<accession>A0A1A9X241</accession>
<reference evidence="3" key="2">
    <citation type="submission" date="2020-05" db="UniProtKB">
        <authorList>
            <consortium name="EnsemblMetazoa"/>
        </authorList>
    </citation>
    <scope>IDENTIFICATION</scope>
    <source>
        <strain evidence="3">IAEA</strain>
    </source>
</reference>
<evidence type="ECO:0000313" key="3">
    <source>
        <dbReference type="EnsemblMetazoa" id="GBRI041412-PA"/>
    </source>
</evidence>
<dbReference type="EnsemblMetazoa" id="GBRI041412-RA">
    <property type="protein sequence ID" value="GBRI041412-PA"/>
    <property type="gene ID" value="GBRI041412"/>
</dbReference>
<keyword evidence="2" id="KW-0812">Transmembrane</keyword>
<dbReference type="AlphaFoldDB" id="A0A1A9X241"/>
<reference evidence="4" key="1">
    <citation type="submission" date="2014-03" db="EMBL/GenBank/DDBJ databases">
        <authorList>
            <person name="Aksoy S."/>
            <person name="Warren W."/>
            <person name="Wilson R.K."/>
        </authorList>
    </citation>
    <scope>NUCLEOTIDE SEQUENCE [LARGE SCALE GENOMIC DNA]</scope>
    <source>
        <strain evidence="4">IAEA</strain>
    </source>
</reference>
<keyword evidence="2" id="KW-0472">Membrane</keyword>
<evidence type="ECO:0000256" key="2">
    <source>
        <dbReference type="SAM" id="Phobius"/>
    </source>
</evidence>
<organism evidence="3 4">
    <name type="scientific">Glossina brevipalpis</name>
    <dbReference type="NCBI Taxonomy" id="37001"/>
    <lineage>
        <taxon>Eukaryota</taxon>
        <taxon>Metazoa</taxon>
        <taxon>Ecdysozoa</taxon>
        <taxon>Arthropoda</taxon>
        <taxon>Hexapoda</taxon>
        <taxon>Insecta</taxon>
        <taxon>Pterygota</taxon>
        <taxon>Neoptera</taxon>
        <taxon>Endopterygota</taxon>
        <taxon>Diptera</taxon>
        <taxon>Brachycera</taxon>
        <taxon>Muscomorpha</taxon>
        <taxon>Hippoboscoidea</taxon>
        <taxon>Glossinidae</taxon>
        <taxon>Glossina</taxon>
    </lineage>
</organism>
<evidence type="ECO:0000256" key="1">
    <source>
        <dbReference type="SAM" id="MobiDB-lite"/>
    </source>
</evidence>
<sequence>MCYYGFPLFANFAAASVLRSRRGIVPSLTFAHVRFLCCQSAERPLRASFVLLNYGYAASTTTTTKTTSSPSSSAALTLTSRQTRKQKQKKRNRKVVVECINFSVLLLLQLSFLLLFLVVVIVVALAAVVVVVVDDDDDDNDDDLALQRIITSRECRECGKRTQEDKRMKEIVYFS</sequence>
<keyword evidence="2" id="KW-1133">Transmembrane helix</keyword>